<dbReference type="Gene3D" id="1.10.10.60">
    <property type="entry name" value="Homeodomain-like"/>
    <property type="match status" value="1"/>
</dbReference>
<organism evidence="2 3">
    <name type="scientific">Mycobacterium intracellulare</name>
    <dbReference type="NCBI Taxonomy" id="1767"/>
    <lineage>
        <taxon>Bacteria</taxon>
        <taxon>Bacillati</taxon>
        <taxon>Actinomycetota</taxon>
        <taxon>Actinomycetes</taxon>
        <taxon>Mycobacteriales</taxon>
        <taxon>Mycobacteriaceae</taxon>
        <taxon>Mycobacterium</taxon>
        <taxon>Mycobacterium avium complex (MAC)</taxon>
    </lineage>
</organism>
<sequence>MSLTPTFRALVDELTEVFQENRRLREENERLKASFKVPTNKKKLTNREVAEIRRLARTTGMSQREVAEIYDVNPATVCRILKGVYHK</sequence>
<protein>
    <submittedName>
        <fullName evidence="2">Helix-turn-helix domain-containing protein</fullName>
    </submittedName>
</protein>
<gene>
    <name evidence="2" type="ORF">R4F53_00445</name>
</gene>
<dbReference type="RefSeq" id="WP_317727085.1">
    <property type="nucleotide sequence ID" value="NZ_JAWLLC010000002.1"/>
</dbReference>
<dbReference type="Proteomes" id="UP001187143">
    <property type="component" value="Unassembled WGS sequence"/>
</dbReference>
<comment type="caution">
    <text evidence="2">The sequence shown here is derived from an EMBL/GenBank/DDBJ whole genome shotgun (WGS) entry which is preliminary data.</text>
</comment>
<keyword evidence="1" id="KW-0175">Coiled coil</keyword>
<feature type="coiled-coil region" evidence="1">
    <location>
        <begin position="7"/>
        <end position="34"/>
    </location>
</feature>
<name>A0AAE4RD43_MYCIT</name>
<evidence type="ECO:0000313" key="3">
    <source>
        <dbReference type="Proteomes" id="UP001187143"/>
    </source>
</evidence>
<evidence type="ECO:0000313" key="2">
    <source>
        <dbReference type="EMBL" id="MDV7010776.1"/>
    </source>
</evidence>
<dbReference type="InterPro" id="IPR009057">
    <property type="entry name" value="Homeodomain-like_sf"/>
</dbReference>
<evidence type="ECO:0000256" key="1">
    <source>
        <dbReference type="SAM" id="Coils"/>
    </source>
</evidence>
<dbReference type="SUPFAM" id="SSF46689">
    <property type="entry name" value="Homeodomain-like"/>
    <property type="match status" value="1"/>
</dbReference>
<dbReference type="AlphaFoldDB" id="A0AAE4RD43"/>
<reference evidence="2" key="1">
    <citation type="submission" date="2023-10" db="EMBL/GenBank/DDBJ databases">
        <title>Characterization and genome sequence of Mycobacterium intracellulare ABSURDO, a novel pathogenic isolate with three colony morphotypes that vary in growth and acid-fastness.</title>
        <authorList>
            <person name="Jude B.A."/>
            <person name="Robinson R.T."/>
        </authorList>
    </citation>
    <scope>NUCLEOTIDE SEQUENCE</scope>
    <source>
        <strain evidence="2">ABSURDO Component B</strain>
    </source>
</reference>
<dbReference type="EMBL" id="JAWLLD010000001">
    <property type="protein sequence ID" value="MDV7010776.1"/>
    <property type="molecule type" value="Genomic_DNA"/>
</dbReference>
<accession>A0AAE4RD43</accession>
<proteinExistence type="predicted"/>